<feature type="transmembrane region" description="Helical" evidence="1">
    <location>
        <begin position="122"/>
        <end position="139"/>
    </location>
</feature>
<evidence type="ECO:0000313" key="3">
    <source>
        <dbReference type="EMBL" id="GMR43279.1"/>
    </source>
</evidence>
<comment type="caution">
    <text evidence="3">The sequence shown here is derived from an EMBL/GenBank/DDBJ whole genome shotgun (WGS) entry which is preliminary data.</text>
</comment>
<feature type="transmembrane region" description="Helical" evidence="1">
    <location>
        <begin position="72"/>
        <end position="102"/>
    </location>
</feature>
<protein>
    <recommendedName>
        <fullName evidence="1">Receptor expression-enhancing protein</fullName>
    </recommendedName>
</protein>
<dbReference type="PANTHER" id="PTHR12300:SF34">
    <property type="entry name" value="RECEPTOR EXPRESSION-ENHANCING PROTEIN"/>
    <property type="match status" value="1"/>
</dbReference>
<evidence type="ECO:0000313" key="4">
    <source>
        <dbReference type="Proteomes" id="UP001328107"/>
    </source>
</evidence>
<keyword evidence="4" id="KW-1185">Reference proteome</keyword>
<comment type="subcellular location">
    <subcellularLocation>
        <location evidence="1">Membrane</location>
        <topology evidence="1">Multi-pass membrane protein</topology>
    </subcellularLocation>
</comment>
<dbReference type="AlphaFoldDB" id="A0AAN5CGL1"/>
<evidence type="ECO:0000256" key="1">
    <source>
        <dbReference type="RuleBase" id="RU362006"/>
    </source>
</evidence>
<keyword evidence="1" id="KW-0812">Transmembrane</keyword>
<feature type="region of interest" description="Disordered" evidence="2">
    <location>
        <begin position="1"/>
        <end position="22"/>
    </location>
</feature>
<dbReference type="Proteomes" id="UP001328107">
    <property type="component" value="Unassembled WGS sequence"/>
</dbReference>
<feature type="non-terminal residue" evidence="3">
    <location>
        <position position="1"/>
    </location>
</feature>
<dbReference type="GO" id="GO:0016020">
    <property type="term" value="C:membrane"/>
    <property type="evidence" value="ECO:0007669"/>
    <property type="project" value="UniProtKB-SubCell"/>
</dbReference>
<dbReference type="Pfam" id="PF03134">
    <property type="entry name" value="TB2_DP1_HVA22"/>
    <property type="match status" value="1"/>
</dbReference>
<reference evidence="4" key="1">
    <citation type="submission" date="2022-10" db="EMBL/GenBank/DDBJ databases">
        <title>Genome assembly of Pristionchus species.</title>
        <authorList>
            <person name="Yoshida K."/>
            <person name="Sommer R.J."/>
        </authorList>
    </citation>
    <scope>NUCLEOTIDE SEQUENCE [LARGE SCALE GENOMIC DNA]</scope>
    <source>
        <strain evidence="4">RS5460</strain>
    </source>
</reference>
<accession>A0AAN5CGL1</accession>
<dbReference type="EMBL" id="BTRK01000003">
    <property type="protein sequence ID" value="GMR43279.1"/>
    <property type="molecule type" value="Genomic_DNA"/>
</dbReference>
<sequence>SVMKASQIDSLTKSVGEGTRSYSRLGPVPGPVEGVNRANKDQVKYLYKTDCEKTENVIQSVEKTTQLKREQVTYIGFAILAGLLCLSGNLSAFLCNLIAFGYPAYASVKAVRTAEKDDDMKWVKYWTVFGVFSVIDTFAESILRFFPIYYLTKAVFLVYLYLPQTQGAEYLYLKYVDPLATKIDAWLAARNRPTFNAELK</sequence>
<comment type="similarity">
    <text evidence="1">Belongs to the DP1 family.</text>
</comment>
<feature type="non-terminal residue" evidence="3">
    <location>
        <position position="200"/>
    </location>
</feature>
<keyword evidence="1" id="KW-0472">Membrane</keyword>
<organism evidence="3 4">
    <name type="scientific">Pristionchus mayeri</name>
    <dbReference type="NCBI Taxonomy" id="1317129"/>
    <lineage>
        <taxon>Eukaryota</taxon>
        <taxon>Metazoa</taxon>
        <taxon>Ecdysozoa</taxon>
        <taxon>Nematoda</taxon>
        <taxon>Chromadorea</taxon>
        <taxon>Rhabditida</taxon>
        <taxon>Rhabditina</taxon>
        <taxon>Diplogasteromorpha</taxon>
        <taxon>Diplogasteroidea</taxon>
        <taxon>Neodiplogasteridae</taxon>
        <taxon>Pristionchus</taxon>
    </lineage>
</organism>
<proteinExistence type="inferred from homology"/>
<evidence type="ECO:0000256" key="2">
    <source>
        <dbReference type="SAM" id="MobiDB-lite"/>
    </source>
</evidence>
<dbReference type="InterPro" id="IPR004345">
    <property type="entry name" value="TB2_DP1_HVA22"/>
</dbReference>
<gene>
    <name evidence="3" type="ORF">PMAYCL1PPCAC_13474</name>
</gene>
<keyword evidence="1" id="KW-1133">Transmembrane helix</keyword>
<dbReference type="PANTHER" id="PTHR12300">
    <property type="entry name" value="HVA22-LIKE PROTEINS"/>
    <property type="match status" value="1"/>
</dbReference>
<name>A0AAN5CGL1_9BILA</name>